<dbReference type="SUPFAM" id="SSF54909">
    <property type="entry name" value="Dimeric alpha+beta barrel"/>
    <property type="match status" value="1"/>
</dbReference>
<evidence type="ECO:0000256" key="1">
    <source>
        <dbReference type="ARBA" id="ARBA00023015"/>
    </source>
</evidence>
<dbReference type="GO" id="GO:0043200">
    <property type="term" value="P:response to amino acid"/>
    <property type="evidence" value="ECO:0007669"/>
    <property type="project" value="TreeGrafter"/>
</dbReference>
<keyword evidence="2" id="KW-0238">DNA-binding</keyword>
<dbReference type="Gene3D" id="1.10.10.10">
    <property type="entry name" value="Winged helix-like DNA-binding domain superfamily/Winged helix DNA-binding domain"/>
    <property type="match status" value="1"/>
</dbReference>
<dbReference type="InterPro" id="IPR019887">
    <property type="entry name" value="Tscrpt_reg_AsnC/Lrp_C"/>
</dbReference>
<dbReference type="PANTHER" id="PTHR30154">
    <property type="entry name" value="LEUCINE-RESPONSIVE REGULATORY PROTEIN"/>
    <property type="match status" value="1"/>
</dbReference>
<dbReference type="SUPFAM" id="SSF46785">
    <property type="entry name" value="Winged helix' DNA-binding domain"/>
    <property type="match status" value="1"/>
</dbReference>
<keyword evidence="3" id="KW-0804">Transcription</keyword>
<dbReference type="PANTHER" id="PTHR30154:SF55">
    <property type="entry name" value="HTH-TYPE TRANSCRIPTIONAL REGULATOR LRPB"/>
    <property type="match status" value="1"/>
</dbReference>
<dbReference type="Pfam" id="PF13404">
    <property type="entry name" value="HTH_AsnC-type"/>
    <property type="match status" value="1"/>
</dbReference>
<dbReference type="EMBL" id="MPTC01000004">
    <property type="protein sequence ID" value="OMD42442.1"/>
    <property type="molecule type" value="Genomic_DNA"/>
</dbReference>
<keyword evidence="1" id="KW-0805">Transcription regulation</keyword>
<dbReference type="InterPro" id="IPR036390">
    <property type="entry name" value="WH_DNA-bd_sf"/>
</dbReference>
<reference evidence="5 6" key="1">
    <citation type="submission" date="2016-10" db="EMBL/GenBank/DDBJ databases">
        <title>Paenibacillus species isolates.</title>
        <authorList>
            <person name="Beno S.M."/>
        </authorList>
    </citation>
    <scope>NUCLEOTIDE SEQUENCE [LARGE SCALE GENOMIC DNA]</scope>
    <source>
        <strain evidence="5 6">FSL H7-0710</strain>
    </source>
</reference>
<dbReference type="GO" id="GO:0005829">
    <property type="term" value="C:cytosol"/>
    <property type="evidence" value="ECO:0007669"/>
    <property type="project" value="TreeGrafter"/>
</dbReference>
<dbReference type="InterPro" id="IPR011008">
    <property type="entry name" value="Dimeric_a/b-barrel"/>
</dbReference>
<dbReference type="InterPro" id="IPR000485">
    <property type="entry name" value="AsnC-type_HTH_dom"/>
</dbReference>
<name>A0A1R0Y570_9BACL</name>
<protein>
    <submittedName>
        <fullName evidence="5">Transcriptional regulator</fullName>
    </submittedName>
</protein>
<dbReference type="Proteomes" id="UP000187439">
    <property type="component" value="Unassembled WGS sequence"/>
</dbReference>
<dbReference type="SMART" id="SM00344">
    <property type="entry name" value="HTH_ASNC"/>
    <property type="match status" value="1"/>
</dbReference>
<dbReference type="GO" id="GO:0043565">
    <property type="term" value="F:sequence-specific DNA binding"/>
    <property type="evidence" value="ECO:0007669"/>
    <property type="project" value="InterPro"/>
</dbReference>
<proteinExistence type="predicted"/>
<evidence type="ECO:0000259" key="4">
    <source>
        <dbReference type="PROSITE" id="PS50956"/>
    </source>
</evidence>
<feature type="domain" description="HTH asnC-type" evidence="4">
    <location>
        <begin position="7"/>
        <end position="68"/>
    </location>
</feature>
<dbReference type="PROSITE" id="PS50956">
    <property type="entry name" value="HTH_ASNC_2"/>
    <property type="match status" value="1"/>
</dbReference>
<dbReference type="InterPro" id="IPR036388">
    <property type="entry name" value="WH-like_DNA-bd_sf"/>
</dbReference>
<gene>
    <name evidence="5" type="ORF">BSK52_06405</name>
</gene>
<dbReference type="PRINTS" id="PR00033">
    <property type="entry name" value="HTHASNC"/>
</dbReference>
<evidence type="ECO:0000256" key="2">
    <source>
        <dbReference type="ARBA" id="ARBA00023125"/>
    </source>
</evidence>
<accession>A0A1R0Y570</accession>
<evidence type="ECO:0000313" key="5">
    <source>
        <dbReference type="EMBL" id="OMD42442.1"/>
    </source>
</evidence>
<dbReference type="AlphaFoldDB" id="A0A1R0Y570"/>
<dbReference type="InterPro" id="IPR019888">
    <property type="entry name" value="Tscrpt_reg_AsnC-like"/>
</dbReference>
<organism evidence="5 6">
    <name type="scientific">Paenibacillus odorifer</name>
    <dbReference type="NCBI Taxonomy" id="189426"/>
    <lineage>
        <taxon>Bacteria</taxon>
        <taxon>Bacillati</taxon>
        <taxon>Bacillota</taxon>
        <taxon>Bacilli</taxon>
        <taxon>Bacillales</taxon>
        <taxon>Paenibacillaceae</taxon>
        <taxon>Paenibacillus</taxon>
    </lineage>
</organism>
<dbReference type="Gene3D" id="3.30.70.920">
    <property type="match status" value="1"/>
</dbReference>
<comment type="caution">
    <text evidence="5">The sequence shown here is derived from an EMBL/GenBank/DDBJ whole genome shotgun (WGS) entry which is preliminary data.</text>
</comment>
<sequence length="143" mass="16336">MMSSYSIDDVDFRILQLLIEDSTISHRDIGQQVHMTGQAVGARIRKMQDTGVIEGYTVRWNPDKVGETIHAFITVFLGSNTVHPAFQTFAKQHDSVKEMHRVSGEGCYWIRVRTGSQEELNNFLDELLKFGNYRVNLSMGKLK</sequence>
<dbReference type="Pfam" id="PF01037">
    <property type="entry name" value="AsnC_trans_reg"/>
    <property type="match status" value="1"/>
</dbReference>
<evidence type="ECO:0000313" key="6">
    <source>
        <dbReference type="Proteomes" id="UP000187439"/>
    </source>
</evidence>
<evidence type="ECO:0000256" key="3">
    <source>
        <dbReference type="ARBA" id="ARBA00023163"/>
    </source>
</evidence>
<dbReference type="OrthoDB" id="34294at2"/>